<keyword evidence="3" id="KW-1185">Reference proteome</keyword>
<name>A0AA36I5X1_9DINO</name>
<organism evidence="2 3">
    <name type="scientific">Effrenium voratum</name>
    <dbReference type="NCBI Taxonomy" id="2562239"/>
    <lineage>
        <taxon>Eukaryota</taxon>
        <taxon>Sar</taxon>
        <taxon>Alveolata</taxon>
        <taxon>Dinophyceae</taxon>
        <taxon>Suessiales</taxon>
        <taxon>Symbiodiniaceae</taxon>
        <taxon>Effrenium</taxon>
    </lineage>
</organism>
<sequence length="213" mass="23027">MALSHPNFVGAVNRPAQLLSRAALVAEMQEAFALMEVQRSLSAKIEAETPVLLTSRLPERGCGGLPAKAAAPAHGLSRGEVTHERCARWRRPPRLSITVTDGGTNEIHAEPGLTRVASSSCRVPPKAGCVGSCAEVPDGRSVMPKTRSRYCSVAGTDAHQDRHHRESFSDPRLGARGHWLQSRPACSPNARFLAAAPYPEQEPRVPRVPRVPR</sequence>
<dbReference type="AlphaFoldDB" id="A0AA36I5X1"/>
<evidence type="ECO:0000313" key="3">
    <source>
        <dbReference type="Proteomes" id="UP001178507"/>
    </source>
</evidence>
<feature type="compositionally biased region" description="Basic and acidic residues" evidence="1">
    <location>
        <begin position="158"/>
        <end position="169"/>
    </location>
</feature>
<proteinExistence type="predicted"/>
<dbReference type="EMBL" id="CAUJNA010000834">
    <property type="protein sequence ID" value="CAJ1381681.1"/>
    <property type="molecule type" value="Genomic_DNA"/>
</dbReference>
<comment type="caution">
    <text evidence="2">The sequence shown here is derived from an EMBL/GenBank/DDBJ whole genome shotgun (WGS) entry which is preliminary data.</text>
</comment>
<dbReference type="Proteomes" id="UP001178507">
    <property type="component" value="Unassembled WGS sequence"/>
</dbReference>
<feature type="region of interest" description="Disordered" evidence="1">
    <location>
        <begin position="157"/>
        <end position="176"/>
    </location>
</feature>
<evidence type="ECO:0000256" key="1">
    <source>
        <dbReference type="SAM" id="MobiDB-lite"/>
    </source>
</evidence>
<evidence type="ECO:0000313" key="2">
    <source>
        <dbReference type="EMBL" id="CAJ1381681.1"/>
    </source>
</evidence>
<accession>A0AA36I5X1</accession>
<protein>
    <submittedName>
        <fullName evidence="2">Uncharacterized protein</fullName>
    </submittedName>
</protein>
<gene>
    <name evidence="2" type="ORF">EVOR1521_LOCUS9284</name>
</gene>
<reference evidence="2" key="1">
    <citation type="submission" date="2023-08" db="EMBL/GenBank/DDBJ databases">
        <authorList>
            <person name="Chen Y."/>
            <person name="Shah S."/>
            <person name="Dougan E. K."/>
            <person name="Thang M."/>
            <person name="Chan C."/>
        </authorList>
    </citation>
    <scope>NUCLEOTIDE SEQUENCE</scope>
</reference>